<sequence>MQGFPTASLKISRLCQCPFSARTNT</sequence>
<comment type="caution">
    <text evidence="1">The sequence shown here is derived from an EMBL/GenBank/DDBJ whole genome shotgun (WGS) entry which is preliminary data.</text>
</comment>
<evidence type="ECO:0000313" key="1">
    <source>
        <dbReference type="EMBL" id="PPQ99293.1"/>
    </source>
</evidence>
<dbReference type="EMBL" id="NHYE01001072">
    <property type="protein sequence ID" value="PPQ99293.1"/>
    <property type="molecule type" value="Genomic_DNA"/>
</dbReference>
<dbReference type="InParanoid" id="A0A409Y8U0"/>
<keyword evidence="2" id="KW-1185">Reference proteome</keyword>
<name>A0A409Y8U0_9AGAR</name>
<reference evidence="1 2" key="1">
    <citation type="journal article" date="2018" name="Evol. Lett.">
        <title>Horizontal gene cluster transfer increased hallucinogenic mushroom diversity.</title>
        <authorList>
            <person name="Reynolds H.T."/>
            <person name="Vijayakumar V."/>
            <person name="Gluck-Thaler E."/>
            <person name="Korotkin H.B."/>
            <person name="Matheny P.B."/>
            <person name="Slot J.C."/>
        </authorList>
    </citation>
    <scope>NUCLEOTIDE SEQUENCE [LARGE SCALE GENOMIC DNA]</scope>
    <source>
        <strain evidence="1 2">SRW20</strain>
    </source>
</reference>
<evidence type="ECO:0000313" key="2">
    <source>
        <dbReference type="Proteomes" id="UP000284706"/>
    </source>
</evidence>
<accession>A0A409Y8U0</accession>
<proteinExistence type="predicted"/>
<dbReference type="AlphaFoldDB" id="A0A409Y8U0"/>
<protein>
    <submittedName>
        <fullName evidence="1">Uncharacterized protein</fullName>
    </submittedName>
</protein>
<organism evidence="1 2">
    <name type="scientific">Gymnopilus dilepis</name>
    <dbReference type="NCBI Taxonomy" id="231916"/>
    <lineage>
        <taxon>Eukaryota</taxon>
        <taxon>Fungi</taxon>
        <taxon>Dikarya</taxon>
        <taxon>Basidiomycota</taxon>
        <taxon>Agaricomycotina</taxon>
        <taxon>Agaricomycetes</taxon>
        <taxon>Agaricomycetidae</taxon>
        <taxon>Agaricales</taxon>
        <taxon>Agaricineae</taxon>
        <taxon>Hymenogastraceae</taxon>
        <taxon>Gymnopilus</taxon>
    </lineage>
</organism>
<feature type="non-terminal residue" evidence="1">
    <location>
        <position position="25"/>
    </location>
</feature>
<dbReference type="Proteomes" id="UP000284706">
    <property type="component" value="Unassembled WGS sequence"/>
</dbReference>
<gene>
    <name evidence="1" type="ORF">CVT26_014093</name>
</gene>